<dbReference type="InterPro" id="IPR000962">
    <property type="entry name" value="Znf_DskA_TraR"/>
</dbReference>
<feature type="zinc finger region" description="dksA C4-type" evidence="4">
    <location>
        <begin position="79"/>
        <end position="103"/>
    </location>
</feature>
<dbReference type="SUPFAM" id="SSF109635">
    <property type="entry name" value="DnaK suppressor protein DksA, alpha-hairpin domain"/>
    <property type="match status" value="1"/>
</dbReference>
<dbReference type="Pfam" id="PF01258">
    <property type="entry name" value="zf-dskA_traR"/>
    <property type="match status" value="1"/>
</dbReference>
<dbReference type="GO" id="GO:0008168">
    <property type="term" value="F:methyltransferase activity"/>
    <property type="evidence" value="ECO:0007669"/>
    <property type="project" value="UniProtKB-KW"/>
</dbReference>
<evidence type="ECO:0000256" key="1">
    <source>
        <dbReference type="ARBA" id="ARBA00022723"/>
    </source>
</evidence>
<evidence type="ECO:0000256" key="3">
    <source>
        <dbReference type="ARBA" id="ARBA00022833"/>
    </source>
</evidence>
<sequence length="104" mass="11794">MRDLEIYKNRLLARKAELDARLHKIEDQLDDTPNPDAEERAVEREDDEMLEGLGNAGLKELKKIDNALSRMENGTFGICANCGEEISDARLDIVAYATKCRHCM</sequence>
<keyword evidence="8" id="KW-0808">Transferase</keyword>
<evidence type="ECO:0000259" key="7">
    <source>
        <dbReference type="Pfam" id="PF21173"/>
    </source>
</evidence>
<reference evidence="8" key="2">
    <citation type="submission" date="2023-01" db="EMBL/GenBank/DDBJ databases">
        <title>Draft genome sequence of Maritalea porphyrae strain NBRC 107169.</title>
        <authorList>
            <person name="Sun Q."/>
            <person name="Mori K."/>
        </authorList>
    </citation>
    <scope>NUCLEOTIDE SEQUENCE</scope>
    <source>
        <strain evidence="8">NBRC 107169</strain>
    </source>
</reference>
<evidence type="ECO:0000256" key="2">
    <source>
        <dbReference type="ARBA" id="ARBA00022771"/>
    </source>
</evidence>
<evidence type="ECO:0000256" key="5">
    <source>
        <dbReference type="SAM" id="MobiDB-lite"/>
    </source>
</evidence>
<dbReference type="Proteomes" id="UP001161405">
    <property type="component" value="Unassembled WGS sequence"/>
</dbReference>
<keyword evidence="2" id="KW-0863">Zinc-finger</keyword>
<name>A0ABQ5UU46_9HYPH</name>
<comment type="caution">
    <text evidence="8">The sequence shown here is derived from an EMBL/GenBank/DDBJ whole genome shotgun (WGS) entry which is preliminary data.</text>
</comment>
<dbReference type="PANTHER" id="PTHR33823">
    <property type="entry name" value="RNA POLYMERASE-BINDING TRANSCRIPTION FACTOR DKSA-RELATED"/>
    <property type="match status" value="1"/>
</dbReference>
<keyword evidence="8" id="KW-0489">Methyltransferase</keyword>
<dbReference type="RefSeq" id="WP_284365738.1">
    <property type="nucleotide sequence ID" value="NZ_BSNI01000002.1"/>
</dbReference>
<keyword evidence="3" id="KW-0862">Zinc</keyword>
<feature type="domain" description="DnaK suppressor protein-like N-terminal" evidence="7">
    <location>
        <begin position="7"/>
        <end position="71"/>
    </location>
</feature>
<keyword evidence="9" id="KW-1185">Reference proteome</keyword>
<reference evidence="8" key="1">
    <citation type="journal article" date="2014" name="Int. J. Syst. Evol. Microbiol.">
        <title>Complete genome of a new Firmicutes species belonging to the dominant human colonic microbiota ('Ruminococcus bicirculans') reveals two chromosomes and a selective capacity to utilize plant glucans.</title>
        <authorList>
            <consortium name="NISC Comparative Sequencing Program"/>
            <person name="Wegmann U."/>
            <person name="Louis P."/>
            <person name="Goesmann A."/>
            <person name="Henrissat B."/>
            <person name="Duncan S.H."/>
            <person name="Flint H.J."/>
        </authorList>
    </citation>
    <scope>NUCLEOTIDE SEQUENCE</scope>
    <source>
        <strain evidence="8">NBRC 107169</strain>
    </source>
</reference>
<organism evidence="8 9">
    <name type="scientific">Maritalea porphyrae</name>
    <dbReference type="NCBI Taxonomy" id="880732"/>
    <lineage>
        <taxon>Bacteria</taxon>
        <taxon>Pseudomonadati</taxon>
        <taxon>Pseudomonadota</taxon>
        <taxon>Alphaproteobacteria</taxon>
        <taxon>Hyphomicrobiales</taxon>
        <taxon>Devosiaceae</taxon>
        <taxon>Maritalea</taxon>
    </lineage>
</organism>
<protein>
    <submittedName>
        <fullName evidence="8">Dimethylmenaquinone methyltransferase</fullName>
    </submittedName>
</protein>
<dbReference type="PANTHER" id="PTHR33823:SF4">
    <property type="entry name" value="GENERAL STRESS PROTEIN 16O"/>
    <property type="match status" value="1"/>
</dbReference>
<dbReference type="InterPro" id="IPR048487">
    <property type="entry name" value="DksA-like_N"/>
</dbReference>
<dbReference type="InterPro" id="IPR037187">
    <property type="entry name" value="DnaK_N"/>
</dbReference>
<feature type="region of interest" description="Disordered" evidence="5">
    <location>
        <begin position="26"/>
        <end position="49"/>
    </location>
</feature>
<feature type="domain" description="Zinc finger DksA/TraR C4-type" evidence="6">
    <location>
        <begin position="74"/>
        <end position="103"/>
    </location>
</feature>
<dbReference type="GO" id="GO:0032259">
    <property type="term" value="P:methylation"/>
    <property type="evidence" value="ECO:0007669"/>
    <property type="project" value="UniProtKB-KW"/>
</dbReference>
<gene>
    <name evidence="8" type="ORF">GCM10007879_29520</name>
</gene>
<evidence type="ECO:0000256" key="4">
    <source>
        <dbReference type="PROSITE-ProRule" id="PRU00510"/>
    </source>
</evidence>
<keyword evidence="1" id="KW-0479">Metal-binding</keyword>
<dbReference type="EMBL" id="BSNI01000002">
    <property type="protein sequence ID" value="GLQ18703.1"/>
    <property type="molecule type" value="Genomic_DNA"/>
</dbReference>
<dbReference type="Pfam" id="PF21173">
    <property type="entry name" value="DksA-like_N"/>
    <property type="match status" value="1"/>
</dbReference>
<dbReference type="Gene3D" id="1.20.120.910">
    <property type="entry name" value="DksA, coiled-coil domain"/>
    <property type="match status" value="1"/>
</dbReference>
<proteinExistence type="predicted"/>
<accession>A0ABQ5UU46</accession>
<evidence type="ECO:0000313" key="9">
    <source>
        <dbReference type="Proteomes" id="UP001161405"/>
    </source>
</evidence>
<evidence type="ECO:0000259" key="6">
    <source>
        <dbReference type="Pfam" id="PF01258"/>
    </source>
</evidence>
<evidence type="ECO:0000313" key="8">
    <source>
        <dbReference type="EMBL" id="GLQ18703.1"/>
    </source>
</evidence>
<dbReference type="PROSITE" id="PS51128">
    <property type="entry name" value="ZF_DKSA_2"/>
    <property type="match status" value="1"/>
</dbReference>